<dbReference type="PANTHER" id="PTHR33127">
    <property type="entry name" value="TRANSMEMBRANE PROTEIN"/>
    <property type="match status" value="1"/>
</dbReference>
<evidence type="ECO:0000313" key="3">
    <source>
        <dbReference type="Proteomes" id="UP000245207"/>
    </source>
</evidence>
<feature type="domain" description="KIB1-4 beta-propeller" evidence="1">
    <location>
        <begin position="49"/>
        <end position="270"/>
    </location>
</feature>
<accession>A0A2U1P9B2</accession>
<dbReference type="Pfam" id="PF03478">
    <property type="entry name" value="Beta-prop_KIB1-4"/>
    <property type="match status" value="2"/>
</dbReference>
<keyword evidence="3" id="KW-1185">Reference proteome</keyword>
<dbReference type="AlphaFoldDB" id="A0A2U1P9B2"/>
<dbReference type="PANTHER" id="PTHR33127:SF5">
    <property type="entry name" value="TRANSMEMBRANE PROTEIN"/>
    <property type="match status" value="1"/>
</dbReference>
<protein>
    <recommendedName>
        <fullName evidence="1">KIB1-4 beta-propeller domain-containing protein</fullName>
    </recommendedName>
</protein>
<dbReference type="STRING" id="35608.A0A2U1P9B2"/>
<proteinExistence type="predicted"/>
<evidence type="ECO:0000259" key="1">
    <source>
        <dbReference type="Pfam" id="PF03478"/>
    </source>
</evidence>
<gene>
    <name evidence="2" type="ORF">CTI12_AA176580</name>
</gene>
<dbReference type="Proteomes" id="UP000245207">
    <property type="component" value="Unassembled WGS sequence"/>
</dbReference>
<dbReference type="OrthoDB" id="620303at2759"/>
<comment type="caution">
    <text evidence="2">The sequence shown here is derived from an EMBL/GenBank/DDBJ whole genome shotgun (WGS) entry which is preliminary data.</text>
</comment>
<evidence type="ECO:0000313" key="2">
    <source>
        <dbReference type="EMBL" id="PWA82327.1"/>
    </source>
</evidence>
<sequence>MEQISSSSVCDRLPPLSSKYPWLISQNLEAEEHNTNDQFFCTIHNRLPHYRCRIPELLGKRIRGCFHGWVILSSHPHNVKWSLWNPMTSKIIRLPTLTMKDGDYESIGECCLSAPPVDPSSIFLLTRTNKSTFLFCRVNGKRKMLKWTEMSYAKQLKKLTNDGDLIHNLTCCNGKVYALSKGSHFGSFIINVDIVVTHKKVEIKLMIFGVPPLPSSNHYGENTIEYLKGSSTDLFYIDISFQTDTKKVPANVHIFKSDMTCVNWEERECLKHWDLTDFTGDGVQWDDLGDWHLSCKTWEEMDDVKDKIFFVDLARDSLVSSSCVIASELGGYVHIRSELGDTIYSYHVKGNTISVFPIPSPMMPTSHVSIWECRLEDDHGEAKYIVDSKVEMENNNEVLLRSGTDDGVEYSQSHLLNVPFHILETIMEHFVGEEYMNFRSTCKKCHLAAPLRNWSYKTSLGRLQNTSLRRLQTESVISPWLMVIENSGLFTFTDPILGDKYFMKKSQISKIATDEFNQLFCSRFGWLLFENYDFQCLVLFNPFTNDLRKLPKANYIWESLCFSAPPTSPDCMVAGFKTQGNWQAHIHFGELIVFSNLGEGGYSRKLLVEAVSPKSCCRSLTQGYLAENDQHLFFVRVCDNGKHVEVFKLNDSKQEWEKIDGLGKHMIYICGTSCLCIKAKTPQLQNKIFFPHLHTKTRKIMFYSLDTCMYHTFDDKNQEHLRDFIGTTFLLSPHVWIEPSWS</sequence>
<organism evidence="2 3">
    <name type="scientific">Artemisia annua</name>
    <name type="common">Sweet wormwood</name>
    <dbReference type="NCBI Taxonomy" id="35608"/>
    <lineage>
        <taxon>Eukaryota</taxon>
        <taxon>Viridiplantae</taxon>
        <taxon>Streptophyta</taxon>
        <taxon>Embryophyta</taxon>
        <taxon>Tracheophyta</taxon>
        <taxon>Spermatophyta</taxon>
        <taxon>Magnoliopsida</taxon>
        <taxon>eudicotyledons</taxon>
        <taxon>Gunneridae</taxon>
        <taxon>Pentapetalae</taxon>
        <taxon>asterids</taxon>
        <taxon>campanulids</taxon>
        <taxon>Asterales</taxon>
        <taxon>Asteraceae</taxon>
        <taxon>Asteroideae</taxon>
        <taxon>Anthemideae</taxon>
        <taxon>Artemisiinae</taxon>
        <taxon>Artemisia</taxon>
    </lineage>
</organism>
<dbReference type="InterPro" id="IPR005174">
    <property type="entry name" value="KIB1-4_b-propeller"/>
</dbReference>
<feature type="domain" description="KIB1-4 beta-propeller" evidence="1">
    <location>
        <begin position="613"/>
        <end position="703"/>
    </location>
</feature>
<reference evidence="2 3" key="1">
    <citation type="journal article" date="2018" name="Mol. Plant">
        <title>The genome of Artemisia annua provides insight into the evolution of Asteraceae family and artemisinin biosynthesis.</title>
        <authorList>
            <person name="Shen Q."/>
            <person name="Zhang L."/>
            <person name="Liao Z."/>
            <person name="Wang S."/>
            <person name="Yan T."/>
            <person name="Shi P."/>
            <person name="Liu M."/>
            <person name="Fu X."/>
            <person name="Pan Q."/>
            <person name="Wang Y."/>
            <person name="Lv Z."/>
            <person name="Lu X."/>
            <person name="Zhang F."/>
            <person name="Jiang W."/>
            <person name="Ma Y."/>
            <person name="Chen M."/>
            <person name="Hao X."/>
            <person name="Li L."/>
            <person name="Tang Y."/>
            <person name="Lv G."/>
            <person name="Zhou Y."/>
            <person name="Sun X."/>
            <person name="Brodelius P.E."/>
            <person name="Rose J.K.C."/>
            <person name="Tang K."/>
        </authorList>
    </citation>
    <scope>NUCLEOTIDE SEQUENCE [LARGE SCALE GENOMIC DNA]</scope>
    <source>
        <strain evidence="3">cv. Huhao1</strain>
        <tissue evidence="2">Leaf</tissue>
    </source>
</reference>
<dbReference type="EMBL" id="PKPP01001483">
    <property type="protein sequence ID" value="PWA82327.1"/>
    <property type="molecule type" value="Genomic_DNA"/>
</dbReference>
<name>A0A2U1P9B2_ARTAN</name>